<dbReference type="EMBL" id="CAKKNE010000005">
    <property type="protein sequence ID" value="CAH0377860.1"/>
    <property type="molecule type" value="Genomic_DNA"/>
</dbReference>
<feature type="transmembrane region" description="Helical" evidence="6">
    <location>
        <begin position="238"/>
        <end position="257"/>
    </location>
</feature>
<evidence type="ECO:0000256" key="6">
    <source>
        <dbReference type="SAM" id="Phobius"/>
    </source>
</evidence>
<evidence type="ECO:0000256" key="2">
    <source>
        <dbReference type="ARBA" id="ARBA00022771"/>
    </source>
</evidence>
<dbReference type="AlphaFoldDB" id="A0A8J2T0H0"/>
<dbReference type="OrthoDB" id="245563at2759"/>
<keyword evidence="6" id="KW-0472">Membrane</keyword>
<feature type="region of interest" description="Disordered" evidence="5">
    <location>
        <begin position="1"/>
        <end position="45"/>
    </location>
</feature>
<dbReference type="Pfam" id="PF01753">
    <property type="entry name" value="zf-MYND"/>
    <property type="match status" value="1"/>
</dbReference>
<keyword evidence="1" id="KW-0479">Metal-binding</keyword>
<feature type="domain" description="MYND-type" evidence="7">
    <location>
        <begin position="331"/>
        <end position="375"/>
    </location>
</feature>
<dbReference type="InterPro" id="IPR002893">
    <property type="entry name" value="Znf_MYND"/>
</dbReference>
<evidence type="ECO:0000313" key="9">
    <source>
        <dbReference type="Proteomes" id="UP000789595"/>
    </source>
</evidence>
<feature type="transmembrane region" description="Helical" evidence="6">
    <location>
        <begin position="126"/>
        <end position="145"/>
    </location>
</feature>
<dbReference type="PROSITE" id="PS01360">
    <property type="entry name" value="ZF_MYND_1"/>
    <property type="match status" value="1"/>
</dbReference>
<keyword evidence="2 4" id="KW-0863">Zinc-finger</keyword>
<evidence type="ECO:0000313" key="8">
    <source>
        <dbReference type="EMBL" id="CAH0377860.1"/>
    </source>
</evidence>
<comment type="caution">
    <text evidence="8">The sequence shown here is derived from an EMBL/GenBank/DDBJ whole genome shotgun (WGS) entry which is preliminary data.</text>
</comment>
<dbReference type="GO" id="GO:0008270">
    <property type="term" value="F:zinc ion binding"/>
    <property type="evidence" value="ECO:0007669"/>
    <property type="project" value="UniProtKB-KW"/>
</dbReference>
<sequence length="380" mass="42359">MGKAQRRRATRKSHHESATSRPATNDRVLEATEPPAAPPHKPDLPDRHTLHRVEFGPLFNFFFGWHTGFLLFSLGSGYLGDMTMEHFDVMHTINTEGLLALQSWSVMAGVVVGFALDWLWTVGLTLAGSLFVFPVASLVFLAVAYSYSLPLVASALRGAVLISSSFTVHSCDAPKSLRLLAAAGQIYLIYYGFFGGVWAPFSSGYVAPLAFLFAVYLLSPVAGGRLLGSVALLRNMGIPRVIGFIMVSAYFFTKAIFDIFCERVWAQILKVDDPVVVERFIFPPMPPFARRSRYETNAARETRWAYWRLYHSKRGNEAALKRLGKLERRACDVCGRQADVDEPRCAVCDGCGDRRYCGVHCQRADWTRDKHSEKCSGASR</sequence>
<evidence type="ECO:0000259" key="7">
    <source>
        <dbReference type="PROSITE" id="PS50865"/>
    </source>
</evidence>
<evidence type="ECO:0000256" key="4">
    <source>
        <dbReference type="PROSITE-ProRule" id="PRU00134"/>
    </source>
</evidence>
<proteinExistence type="predicted"/>
<organism evidence="8 9">
    <name type="scientific">Pelagomonas calceolata</name>
    <dbReference type="NCBI Taxonomy" id="35677"/>
    <lineage>
        <taxon>Eukaryota</taxon>
        <taxon>Sar</taxon>
        <taxon>Stramenopiles</taxon>
        <taxon>Ochrophyta</taxon>
        <taxon>Pelagophyceae</taxon>
        <taxon>Pelagomonadales</taxon>
        <taxon>Pelagomonadaceae</taxon>
        <taxon>Pelagomonas</taxon>
    </lineage>
</organism>
<accession>A0A8J2T0H0</accession>
<evidence type="ECO:0000256" key="5">
    <source>
        <dbReference type="SAM" id="MobiDB-lite"/>
    </source>
</evidence>
<feature type="compositionally biased region" description="Basic residues" evidence="5">
    <location>
        <begin position="1"/>
        <end position="14"/>
    </location>
</feature>
<reference evidence="8" key="1">
    <citation type="submission" date="2021-11" db="EMBL/GenBank/DDBJ databases">
        <authorList>
            <consortium name="Genoscope - CEA"/>
            <person name="William W."/>
        </authorList>
    </citation>
    <scope>NUCLEOTIDE SEQUENCE</scope>
</reference>
<feature type="transmembrane region" description="Helical" evidence="6">
    <location>
        <begin position="99"/>
        <end position="119"/>
    </location>
</feature>
<evidence type="ECO:0000256" key="3">
    <source>
        <dbReference type="ARBA" id="ARBA00022833"/>
    </source>
</evidence>
<keyword evidence="6" id="KW-0812">Transmembrane</keyword>
<dbReference type="PROSITE" id="PS50865">
    <property type="entry name" value="ZF_MYND_2"/>
    <property type="match status" value="1"/>
</dbReference>
<dbReference type="SUPFAM" id="SSF144232">
    <property type="entry name" value="HIT/MYND zinc finger-like"/>
    <property type="match status" value="1"/>
</dbReference>
<feature type="transmembrane region" description="Helical" evidence="6">
    <location>
        <begin position="205"/>
        <end position="226"/>
    </location>
</feature>
<feature type="transmembrane region" description="Helical" evidence="6">
    <location>
        <begin position="58"/>
        <end position="79"/>
    </location>
</feature>
<keyword evidence="6" id="KW-1133">Transmembrane helix</keyword>
<keyword evidence="9" id="KW-1185">Reference proteome</keyword>
<dbReference type="Proteomes" id="UP000789595">
    <property type="component" value="Unassembled WGS sequence"/>
</dbReference>
<gene>
    <name evidence="8" type="ORF">PECAL_5P23800</name>
</gene>
<keyword evidence="3" id="KW-0862">Zinc</keyword>
<evidence type="ECO:0000256" key="1">
    <source>
        <dbReference type="ARBA" id="ARBA00022723"/>
    </source>
</evidence>
<dbReference type="Gene3D" id="6.10.140.2220">
    <property type="match status" value="1"/>
</dbReference>
<name>A0A8J2T0H0_9STRA</name>
<feature type="transmembrane region" description="Helical" evidence="6">
    <location>
        <begin position="180"/>
        <end position="199"/>
    </location>
</feature>
<protein>
    <recommendedName>
        <fullName evidence="7">MYND-type domain-containing protein</fullName>
    </recommendedName>
</protein>